<dbReference type="Gramene" id="ONIVA01G30270.1">
    <property type="protein sequence ID" value="ONIVA01G30270.1"/>
    <property type="gene ID" value="ONIVA01G30270"/>
</dbReference>
<dbReference type="eggNOG" id="ENOG502RZD2">
    <property type="taxonomic scope" value="Eukaryota"/>
</dbReference>
<comment type="subcellular location">
    <subcellularLocation>
        <location evidence="1">Cell membrane</location>
        <topology evidence="1">Lipid-anchor</topology>
        <topology evidence="1">GPI-anchor</topology>
    </subcellularLocation>
</comment>
<accession>A0A0E0FR60</accession>
<dbReference type="SMART" id="SM00499">
    <property type="entry name" value="AAI"/>
    <property type="match status" value="1"/>
</dbReference>
<evidence type="ECO:0000256" key="9">
    <source>
        <dbReference type="SAM" id="SignalP"/>
    </source>
</evidence>
<feature type="domain" description="Bifunctional inhibitor/plant lipid transfer protein/seed storage helical" evidence="10">
    <location>
        <begin position="37"/>
        <end position="118"/>
    </location>
</feature>
<dbReference type="PANTHER" id="PTHR33044">
    <property type="entry name" value="BIFUNCTIONAL INHIBITOR/LIPID-TRANSFER PROTEIN/SEED STORAGE 2S ALBUMIN SUPERFAMILY PROTEIN-RELATED"/>
    <property type="match status" value="1"/>
</dbReference>
<keyword evidence="6" id="KW-0325">Glycoprotein</keyword>
<dbReference type="InterPro" id="IPR016140">
    <property type="entry name" value="Bifunc_inhib/LTP/seed_store"/>
</dbReference>
<sequence>MEHHRHRGAVVLVVAAAAMAMAMSAVRGDFAADRAECADKLMALSTCLTFVQDGASGGAAAPTPDCCSGLKAVLAASRKCLCVLIKDRDDPNLDLKINVTKALSLPQLCNAPANISDCPRLLNLPPNSKDAQIFEQFAKQQAAMQGSPSASPGGSSAPAAGAQKSGAAVLRWLGVDGVGGGGARAVALLLFLLSSAVAVAAPLLLVF</sequence>
<feature type="transmembrane region" description="Helical" evidence="8">
    <location>
        <begin position="185"/>
        <end position="206"/>
    </location>
</feature>
<dbReference type="Proteomes" id="UP000006591">
    <property type="component" value="Chromosome 1"/>
</dbReference>
<evidence type="ECO:0000256" key="8">
    <source>
        <dbReference type="SAM" id="Phobius"/>
    </source>
</evidence>
<dbReference type="SUPFAM" id="SSF47699">
    <property type="entry name" value="Bifunctional inhibitor/lipid-transfer protein/seed storage 2S albumin"/>
    <property type="match status" value="1"/>
</dbReference>
<evidence type="ECO:0000256" key="5">
    <source>
        <dbReference type="ARBA" id="ARBA00023157"/>
    </source>
</evidence>
<protein>
    <recommendedName>
        <fullName evidence="10">Bifunctional inhibitor/plant lipid transfer protein/seed storage helical domain-containing protein</fullName>
    </recommendedName>
</protein>
<dbReference type="FunFam" id="1.10.110.10:FF:000001">
    <property type="entry name" value="Bifunctional inhibitor/lipid-transfer protein/seed storage 2S albumin superfamily protein"/>
    <property type="match status" value="1"/>
</dbReference>
<keyword evidence="8" id="KW-0472">Membrane</keyword>
<dbReference type="OMA" id="CHAPPNM"/>
<dbReference type="HOGENOM" id="CLU_089796_1_0_1"/>
<comment type="similarity">
    <text evidence="2">Belongs to the plant LTP family.</text>
</comment>
<dbReference type="GO" id="GO:0005886">
    <property type="term" value="C:plasma membrane"/>
    <property type="evidence" value="ECO:0007669"/>
    <property type="project" value="UniProtKB-SubCell"/>
</dbReference>
<organism evidence="11">
    <name type="scientific">Oryza nivara</name>
    <name type="common">Indian wild rice</name>
    <name type="synonym">Oryza sativa f. spontanea</name>
    <dbReference type="NCBI Taxonomy" id="4536"/>
    <lineage>
        <taxon>Eukaryota</taxon>
        <taxon>Viridiplantae</taxon>
        <taxon>Streptophyta</taxon>
        <taxon>Embryophyta</taxon>
        <taxon>Tracheophyta</taxon>
        <taxon>Spermatophyta</taxon>
        <taxon>Magnoliopsida</taxon>
        <taxon>Liliopsida</taxon>
        <taxon>Poales</taxon>
        <taxon>Poaceae</taxon>
        <taxon>BOP clade</taxon>
        <taxon>Oryzoideae</taxon>
        <taxon>Oryzeae</taxon>
        <taxon>Oryzinae</taxon>
        <taxon>Oryza</taxon>
    </lineage>
</organism>
<dbReference type="AlphaFoldDB" id="A0A0E0FR60"/>
<feature type="chain" id="PRO_5002359785" description="Bifunctional inhibitor/plant lipid transfer protein/seed storage helical domain-containing protein" evidence="9">
    <location>
        <begin position="25"/>
        <end position="207"/>
    </location>
</feature>
<reference evidence="11" key="2">
    <citation type="submission" date="2018-04" db="EMBL/GenBank/DDBJ databases">
        <title>OnivRS2 (Oryza nivara Reference Sequence Version 2).</title>
        <authorList>
            <person name="Zhang J."/>
            <person name="Kudrna D."/>
            <person name="Lee S."/>
            <person name="Talag J."/>
            <person name="Rajasekar S."/>
            <person name="Welchert J."/>
            <person name="Hsing Y.-I."/>
            <person name="Wing R.A."/>
        </authorList>
    </citation>
    <scope>NUCLEOTIDE SEQUENCE [LARGE SCALE GENOMIC DNA]</scope>
</reference>
<dbReference type="Pfam" id="PF14368">
    <property type="entry name" value="LTP_2"/>
    <property type="match status" value="1"/>
</dbReference>
<dbReference type="InterPro" id="IPR043325">
    <property type="entry name" value="LTSS"/>
</dbReference>
<evidence type="ECO:0000256" key="4">
    <source>
        <dbReference type="ARBA" id="ARBA00022729"/>
    </source>
</evidence>
<dbReference type="CDD" id="cd00010">
    <property type="entry name" value="AAI_LTSS"/>
    <property type="match status" value="1"/>
</dbReference>
<name>A0A0E0FR60_ORYNI</name>
<evidence type="ECO:0000259" key="10">
    <source>
        <dbReference type="SMART" id="SM00499"/>
    </source>
</evidence>
<evidence type="ECO:0000313" key="12">
    <source>
        <dbReference type="Proteomes" id="UP000006591"/>
    </source>
</evidence>
<keyword evidence="4 9" id="KW-0732">Signal</keyword>
<evidence type="ECO:0000256" key="2">
    <source>
        <dbReference type="ARBA" id="ARBA00009748"/>
    </source>
</evidence>
<feature type="signal peptide" evidence="9">
    <location>
        <begin position="1"/>
        <end position="24"/>
    </location>
</feature>
<evidence type="ECO:0000313" key="11">
    <source>
        <dbReference type="EnsemblPlants" id="ONIVA01G30270.1"/>
    </source>
</evidence>
<keyword evidence="8" id="KW-0812">Transmembrane</keyword>
<keyword evidence="7" id="KW-0449">Lipoprotein</keyword>
<dbReference type="InterPro" id="IPR036312">
    <property type="entry name" value="Bifun_inhib/LTP/seed_sf"/>
</dbReference>
<evidence type="ECO:0000256" key="1">
    <source>
        <dbReference type="ARBA" id="ARBA00004609"/>
    </source>
</evidence>
<evidence type="ECO:0000256" key="3">
    <source>
        <dbReference type="ARBA" id="ARBA00022622"/>
    </source>
</evidence>
<dbReference type="EnsemblPlants" id="ONIVA01G30270.1">
    <property type="protein sequence ID" value="ONIVA01G30270.1"/>
    <property type="gene ID" value="ONIVA01G30270"/>
</dbReference>
<dbReference type="STRING" id="4536.A0A0E0FR60"/>
<reference evidence="11" key="1">
    <citation type="submission" date="2015-04" db="UniProtKB">
        <authorList>
            <consortium name="EnsemblPlants"/>
        </authorList>
    </citation>
    <scope>IDENTIFICATION</scope>
    <source>
        <strain evidence="11">SL10</strain>
    </source>
</reference>
<evidence type="ECO:0000256" key="7">
    <source>
        <dbReference type="ARBA" id="ARBA00023288"/>
    </source>
</evidence>
<evidence type="ECO:0000256" key="6">
    <source>
        <dbReference type="ARBA" id="ARBA00023180"/>
    </source>
</evidence>
<proteinExistence type="inferred from homology"/>
<keyword evidence="8" id="KW-1133">Transmembrane helix</keyword>
<keyword evidence="3" id="KW-0336">GPI-anchor</keyword>
<dbReference type="GO" id="GO:0098552">
    <property type="term" value="C:side of membrane"/>
    <property type="evidence" value="ECO:0007669"/>
    <property type="project" value="UniProtKB-KW"/>
</dbReference>
<keyword evidence="12" id="KW-1185">Reference proteome</keyword>
<dbReference type="Gene3D" id="1.10.110.10">
    <property type="entry name" value="Plant lipid-transfer and hydrophobic proteins"/>
    <property type="match status" value="1"/>
</dbReference>
<keyword evidence="5" id="KW-1015">Disulfide bond</keyword>